<feature type="compositionally biased region" description="Low complexity" evidence="1">
    <location>
        <begin position="203"/>
        <end position="217"/>
    </location>
</feature>
<protein>
    <submittedName>
        <fullName evidence="2">Uncharacterized protein</fullName>
    </submittedName>
</protein>
<feature type="region of interest" description="Disordered" evidence="1">
    <location>
        <begin position="111"/>
        <end position="149"/>
    </location>
</feature>
<feature type="compositionally biased region" description="Low complexity" evidence="1">
    <location>
        <begin position="136"/>
        <end position="149"/>
    </location>
</feature>
<evidence type="ECO:0000313" key="2">
    <source>
        <dbReference type="EMBL" id="SZX74200.1"/>
    </source>
</evidence>
<name>A0A383WAG8_TETOB</name>
<dbReference type="Proteomes" id="UP000256970">
    <property type="component" value="Unassembled WGS sequence"/>
</dbReference>
<feature type="compositionally biased region" description="Low complexity" evidence="1">
    <location>
        <begin position="10"/>
        <end position="19"/>
    </location>
</feature>
<reference evidence="2 3" key="1">
    <citation type="submission" date="2016-10" db="EMBL/GenBank/DDBJ databases">
        <authorList>
            <person name="Cai Z."/>
        </authorList>
    </citation>
    <scope>NUCLEOTIDE SEQUENCE [LARGE SCALE GENOMIC DNA]</scope>
</reference>
<gene>
    <name evidence="2" type="ORF">BQ4739_LOCUS14444</name>
</gene>
<keyword evidence="3" id="KW-1185">Reference proteome</keyword>
<dbReference type="EMBL" id="FNXT01001207">
    <property type="protein sequence ID" value="SZX74200.1"/>
    <property type="molecule type" value="Genomic_DNA"/>
</dbReference>
<proteinExistence type="predicted"/>
<organism evidence="2 3">
    <name type="scientific">Tetradesmus obliquus</name>
    <name type="common">Green alga</name>
    <name type="synonym">Acutodesmus obliquus</name>
    <dbReference type="NCBI Taxonomy" id="3088"/>
    <lineage>
        <taxon>Eukaryota</taxon>
        <taxon>Viridiplantae</taxon>
        <taxon>Chlorophyta</taxon>
        <taxon>core chlorophytes</taxon>
        <taxon>Chlorophyceae</taxon>
        <taxon>CS clade</taxon>
        <taxon>Sphaeropleales</taxon>
        <taxon>Scenedesmaceae</taxon>
        <taxon>Tetradesmus</taxon>
    </lineage>
</organism>
<dbReference type="AlphaFoldDB" id="A0A383WAG8"/>
<sequence length="225" mass="23164">MPAYAHVGDAAPASTAPAANTEDVAGSAAAQPSSVDELEERYYRLIADMPQGWQDAIFGPGRSSYDPYWSYPGSATESVRPRAATVLSPIFTDRVQELAALDALIAQVKALDPPPQGEGSGTMPQGKPGKKSKRGSTASSSNSETAAHAASVESTEDVLQFSKQCFDALQNTLVTPCTVDACASVDGSNALLPDFCCDADTDTAAAEASPPASYNAATAAETGPE</sequence>
<evidence type="ECO:0000313" key="3">
    <source>
        <dbReference type="Proteomes" id="UP000256970"/>
    </source>
</evidence>
<feature type="region of interest" description="Disordered" evidence="1">
    <location>
        <begin position="1"/>
        <end position="33"/>
    </location>
</feature>
<feature type="region of interest" description="Disordered" evidence="1">
    <location>
        <begin position="203"/>
        <end position="225"/>
    </location>
</feature>
<evidence type="ECO:0000256" key="1">
    <source>
        <dbReference type="SAM" id="MobiDB-lite"/>
    </source>
</evidence>
<accession>A0A383WAG8</accession>